<keyword evidence="3" id="KW-0238">DNA-binding</keyword>
<dbReference type="PANTHER" id="PTHR30346">
    <property type="entry name" value="TRANSCRIPTIONAL DUAL REGULATOR HCAR-RELATED"/>
    <property type="match status" value="1"/>
</dbReference>
<dbReference type="OrthoDB" id="9157176at2"/>
<evidence type="ECO:0000313" key="7">
    <source>
        <dbReference type="Proteomes" id="UP000196138"/>
    </source>
</evidence>
<keyword evidence="7" id="KW-1185">Reference proteome</keyword>
<keyword evidence="4" id="KW-0804">Transcription</keyword>
<dbReference type="EMBL" id="CP021455">
    <property type="protein sequence ID" value="ARU04342.1"/>
    <property type="molecule type" value="Genomic_DNA"/>
</dbReference>
<dbReference type="FunFam" id="1.10.10.10:FF:000001">
    <property type="entry name" value="LysR family transcriptional regulator"/>
    <property type="match status" value="1"/>
</dbReference>
<dbReference type="Pfam" id="PF03466">
    <property type="entry name" value="LysR_substrate"/>
    <property type="match status" value="1"/>
</dbReference>
<evidence type="ECO:0000313" key="6">
    <source>
        <dbReference type="EMBL" id="ARU04342.1"/>
    </source>
</evidence>
<dbReference type="GO" id="GO:0032993">
    <property type="term" value="C:protein-DNA complex"/>
    <property type="evidence" value="ECO:0007669"/>
    <property type="project" value="TreeGrafter"/>
</dbReference>
<dbReference type="SUPFAM" id="SSF53850">
    <property type="entry name" value="Periplasmic binding protein-like II"/>
    <property type="match status" value="1"/>
</dbReference>
<dbReference type="InterPro" id="IPR005119">
    <property type="entry name" value="LysR_subst-bd"/>
</dbReference>
<dbReference type="PROSITE" id="PS50931">
    <property type="entry name" value="HTH_LYSR"/>
    <property type="match status" value="1"/>
</dbReference>
<name>A0A1Y0EM28_9BURK</name>
<dbReference type="GO" id="GO:0003700">
    <property type="term" value="F:DNA-binding transcription factor activity"/>
    <property type="evidence" value="ECO:0007669"/>
    <property type="project" value="InterPro"/>
</dbReference>
<comment type="similarity">
    <text evidence="1">Belongs to the LysR transcriptional regulatory family.</text>
</comment>
<evidence type="ECO:0000256" key="4">
    <source>
        <dbReference type="ARBA" id="ARBA00023163"/>
    </source>
</evidence>
<evidence type="ECO:0000259" key="5">
    <source>
        <dbReference type="PROSITE" id="PS50931"/>
    </source>
</evidence>
<dbReference type="CDD" id="cd05466">
    <property type="entry name" value="PBP2_LTTR_substrate"/>
    <property type="match status" value="1"/>
</dbReference>
<dbReference type="Pfam" id="PF00126">
    <property type="entry name" value="HTH_1"/>
    <property type="match status" value="1"/>
</dbReference>
<feature type="domain" description="HTH lysR-type" evidence="5">
    <location>
        <begin position="1"/>
        <end position="58"/>
    </location>
</feature>
<protein>
    <submittedName>
        <fullName evidence="6">LysR family transcriptional regulator</fullName>
    </submittedName>
</protein>
<sequence length="292" mass="31370">MTFTQLDVFATLARVGSFSRAAAALGITQSGVSHTIKQLETELGVSLLNRDGSAPALTEVGARLLIRANDMLQQKEALLQEANLERGVARGSLRIASFGTTSSLRLLPALMARYQRAHPLVDVQIDEVKDDAVVQWLLERRVELGFVVLPEARLDTLHVLTDELVAVVPAAHPLAARSGIRARDLEGESFIRTAAGSGPQIDQFLTAEGAVPHVRYRFEQLSSMLGFVAQGLAITVAARLALPEPPEGVVYRSLKPAKPREVALAALSFAKLSPAAAAFVEVARKMGKRLLG</sequence>
<evidence type="ECO:0000256" key="2">
    <source>
        <dbReference type="ARBA" id="ARBA00023015"/>
    </source>
</evidence>
<organism evidence="6 7">
    <name type="scientific">Comamonas serinivorans</name>
    <dbReference type="NCBI Taxonomy" id="1082851"/>
    <lineage>
        <taxon>Bacteria</taxon>
        <taxon>Pseudomonadati</taxon>
        <taxon>Pseudomonadota</taxon>
        <taxon>Betaproteobacteria</taxon>
        <taxon>Burkholderiales</taxon>
        <taxon>Comamonadaceae</taxon>
        <taxon>Comamonas</taxon>
    </lineage>
</organism>
<dbReference type="RefSeq" id="WP_087278723.1">
    <property type="nucleotide sequence ID" value="NZ_CP021455.1"/>
</dbReference>
<dbReference type="GO" id="GO:0003677">
    <property type="term" value="F:DNA binding"/>
    <property type="evidence" value="ECO:0007669"/>
    <property type="project" value="UniProtKB-KW"/>
</dbReference>
<evidence type="ECO:0000256" key="3">
    <source>
        <dbReference type="ARBA" id="ARBA00023125"/>
    </source>
</evidence>
<dbReference type="InterPro" id="IPR036388">
    <property type="entry name" value="WH-like_DNA-bd_sf"/>
</dbReference>
<gene>
    <name evidence="6" type="ORF">CCO03_06345</name>
</gene>
<dbReference type="KEGG" id="cser:CCO03_06345"/>
<dbReference type="Gene3D" id="1.10.10.10">
    <property type="entry name" value="Winged helix-like DNA-binding domain superfamily/Winged helix DNA-binding domain"/>
    <property type="match status" value="1"/>
</dbReference>
<dbReference type="AlphaFoldDB" id="A0A1Y0EM28"/>
<evidence type="ECO:0000256" key="1">
    <source>
        <dbReference type="ARBA" id="ARBA00009437"/>
    </source>
</evidence>
<dbReference type="PRINTS" id="PR00039">
    <property type="entry name" value="HTHLYSR"/>
</dbReference>
<dbReference type="Proteomes" id="UP000196138">
    <property type="component" value="Chromosome"/>
</dbReference>
<keyword evidence="2" id="KW-0805">Transcription regulation</keyword>
<dbReference type="InterPro" id="IPR000847">
    <property type="entry name" value="LysR_HTH_N"/>
</dbReference>
<dbReference type="InterPro" id="IPR036390">
    <property type="entry name" value="WH_DNA-bd_sf"/>
</dbReference>
<accession>A0A1Y0EM28</accession>
<reference evidence="6 7" key="1">
    <citation type="submission" date="2017-05" db="EMBL/GenBank/DDBJ databases">
        <authorList>
            <person name="Song R."/>
            <person name="Chenine A.L."/>
            <person name="Ruprecht R.M."/>
        </authorList>
    </citation>
    <scope>NUCLEOTIDE SEQUENCE [LARGE SCALE GENOMIC DNA]</scope>
    <source>
        <strain evidence="6 7">DSM 26136</strain>
    </source>
</reference>
<dbReference type="PANTHER" id="PTHR30346:SF0">
    <property type="entry name" value="HCA OPERON TRANSCRIPTIONAL ACTIVATOR HCAR"/>
    <property type="match status" value="1"/>
</dbReference>
<dbReference type="Gene3D" id="3.40.190.290">
    <property type="match status" value="1"/>
</dbReference>
<proteinExistence type="inferred from homology"/>
<dbReference type="SUPFAM" id="SSF46785">
    <property type="entry name" value="Winged helix' DNA-binding domain"/>
    <property type="match status" value="1"/>
</dbReference>